<comment type="subcellular location">
    <subcellularLocation>
        <location evidence="4">Secreted</location>
        <location evidence="4">Extracellular space</location>
        <location evidence="4">Apoplast</location>
    </subcellularLocation>
</comment>
<organism evidence="6 7">
    <name type="scientific">Ficus carica</name>
    <name type="common">Common fig</name>
    <dbReference type="NCBI Taxonomy" id="3494"/>
    <lineage>
        <taxon>Eukaryota</taxon>
        <taxon>Viridiplantae</taxon>
        <taxon>Streptophyta</taxon>
        <taxon>Embryophyta</taxon>
        <taxon>Tracheophyta</taxon>
        <taxon>Spermatophyta</taxon>
        <taxon>Magnoliopsida</taxon>
        <taxon>eudicotyledons</taxon>
        <taxon>Gunneridae</taxon>
        <taxon>Pentapetalae</taxon>
        <taxon>rosids</taxon>
        <taxon>fabids</taxon>
        <taxon>Rosales</taxon>
        <taxon>Moraceae</taxon>
        <taxon>Ficeae</taxon>
        <taxon>Ficus</taxon>
    </lineage>
</organism>
<dbReference type="EMBL" id="BTGU01003216">
    <property type="protein sequence ID" value="GMN28558.1"/>
    <property type="molecule type" value="Genomic_DNA"/>
</dbReference>
<name>A0AA87ZL88_FICCA</name>
<feature type="region of interest" description="Disordered" evidence="5">
    <location>
        <begin position="28"/>
        <end position="52"/>
    </location>
</feature>
<reference evidence="6" key="1">
    <citation type="submission" date="2023-07" db="EMBL/GenBank/DDBJ databases">
        <title>draft genome sequence of fig (Ficus carica).</title>
        <authorList>
            <person name="Takahashi T."/>
            <person name="Nishimura K."/>
        </authorList>
    </citation>
    <scope>NUCLEOTIDE SEQUENCE</scope>
</reference>
<evidence type="ECO:0000256" key="2">
    <source>
        <dbReference type="ARBA" id="ARBA00011738"/>
    </source>
</evidence>
<dbReference type="Gene3D" id="2.40.480.10">
    <property type="entry name" value="Allene oxide cyclase-like"/>
    <property type="match status" value="1"/>
</dbReference>
<evidence type="ECO:0000256" key="5">
    <source>
        <dbReference type="SAM" id="MobiDB-lite"/>
    </source>
</evidence>
<dbReference type="Proteomes" id="UP001187192">
    <property type="component" value="Unassembled WGS sequence"/>
</dbReference>
<evidence type="ECO:0000256" key="1">
    <source>
        <dbReference type="ARBA" id="ARBA00010746"/>
    </source>
</evidence>
<dbReference type="InterPro" id="IPR004265">
    <property type="entry name" value="Dirigent"/>
</dbReference>
<comment type="caution">
    <text evidence="6">The sequence shown here is derived from an EMBL/GenBank/DDBJ whole genome shotgun (WGS) entry which is preliminary data.</text>
</comment>
<dbReference type="Pfam" id="PF03018">
    <property type="entry name" value="Dirigent"/>
    <property type="match status" value="1"/>
</dbReference>
<feature type="compositionally biased region" description="Low complexity" evidence="5">
    <location>
        <begin position="28"/>
        <end position="48"/>
    </location>
</feature>
<dbReference type="InterPro" id="IPR044859">
    <property type="entry name" value="Allene_oxi_cyc_Dirigent"/>
</dbReference>
<dbReference type="AlphaFoldDB" id="A0AA87ZL88"/>
<evidence type="ECO:0000313" key="7">
    <source>
        <dbReference type="Proteomes" id="UP001187192"/>
    </source>
</evidence>
<evidence type="ECO:0000313" key="6">
    <source>
        <dbReference type="EMBL" id="GMN28558.1"/>
    </source>
</evidence>
<protein>
    <recommendedName>
        <fullName evidence="4">Dirigent protein</fullName>
    </recommendedName>
</protein>
<keyword evidence="7" id="KW-1185">Reference proteome</keyword>
<keyword evidence="4" id="KW-0052">Apoplast</keyword>
<sequence>MSMYLQDISAGPNATVIPVTGIAGKLWTSPSSAPSSSRTTPSPKTPDSNSAPIGRLQGIYVTSGLNGLNSHVSVSIVFTNKVYNGITLELQGNSKQFEGVREASVVFGTGKFRFARGYATFETYFLDLPNAYSVIRCNVTVLH</sequence>
<evidence type="ECO:0000256" key="3">
    <source>
        <dbReference type="ARBA" id="ARBA00022525"/>
    </source>
</evidence>
<dbReference type="GO" id="GO:0009699">
    <property type="term" value="P:phenylpropanoid biosynthetic process"/>
    <property type="evidence" value="ECO:0007669"/>
    <property type="project" value="UniProtKB-ARBA"/>
</dbReference>
<proteinExistence type="inferred from homology"/>
<dbReference type="PANTHER" id="PTHR21495">
    <property type="entry name" value="NUCLEOPORIN-RELATED"/>
    <property type="match status" value="1"/>
</dbReference>
<comment type="similarity">
    <text evidence="1 4">Belongs to the plant dirigent protein family.</text>
</comment>
<gene>
    <name evidence="6" type="ORF">TIFTF001_044252</name>
</gene>
<dbReference type="GO" id="GO:0048046">
    <property type="term" value="C:apoplast"/>
    <property type="evidence" value="ECO:0007669"/>
    <property type="project" value="UniProtKB-SubCell"/>
</dbReference>
<comment type="function">
    <text evidence="4">Dirigent proteins impart stereoselectivity on the phenoxy radical-coupling reaction, yielding optically active lignans from two molecules of coniferyl alcohol in the biosynthesis of lignans, flavonolignans, and alkaloids and thus plays a central role in plant secondary metabolism.</text>
</comment>
<evidence type="ECO:0000256" key="4">
    <source>
        <dbReference type="RuleBase" id="RU363099"/>
    </source>
</evidence>
<accession>A0AA87ZL88</accession>
<keyword evidence="3 4" id="KW-0964">Secreted</keyword>
<comment type="subunit">
    <text evidence="2 4">Homodimer.</text>
</comment>